<dbReference type="InterPro" id="IPR009057">
    <property type="entry name" value="Homeodomain-like_sf"/>
</dbReference>
<accession>A0A4V2DD18</accession>
<name>A0A4V2DD18_9SPHN</name>
<evidence type="ECO:0000259" key="4">
    <source>
        <dbReference type="PROSITE" id="PS50977"/>
    </source>
</evidence>
<evidence type="ECO:0000256" key="1">
    <source>
        <dbReference type="ARBA" id="ARBA00023125"/>
    </source>
</evidence>
<proteinExistence type="predicted"/>
<dbReference type="PROSITE" id="PS50977">
    <property type="entry name" value="HTH_TETR_2"/>
    <property type="match status" value="1"/>
</dbReference>
<comment type="caution">
    <text evidence="5">The sequence shown here is derived from an EMBL/GenBank/DDBJ whole genome shotgun (WGS) entry which is preliminary data.</text>
</comment>
<feature type="region of interest" description="Disordered" evidence="3">
    <location>
        <begin position="1"/>
        <end position="31"/>
    </location>
</feature>
<dbReference type="Pfam" id="PF00440">
    <property type="entry name" value="TetR_N"/>
    <property type="match status" value="1"/>
</dbReference>
<feature type="DNA-binding region" description="H-T-H motif" evidence="2">
    <location>
        <begin position="58"/>
        <end position="77"/>
    </location>
</feature>
<dbReference type="InterPro" id="IPR001647">
    <property type="entry name" value="HTH_TetR"/>
</dbReference>
<dbReference type="PANTHER" id="PTHR30328:SF54">
    <property type="entry name" value="HTH-TYPE TRANSCRIPTIONAL REPRESSOR SCO4008"/>
    <property type="match status" value="1"/>
</dbReference>
<gene>
    <name evidence="5" type="ORF">EWE75_16125</name>
</gene>
<evidence type="ECO:0000256" key="2">
    <source>
        <dbReference type="PROSITE-ProRule" id="PRU00335"/>
    </source>
</evidence>
<feature type="domain" description="HTH tetR-type" evidence="4">
    <location>
        <begin position="35"/>
        <end position="95"/>
    </location>
</feature>
<dbReference type="InterPro" id="IPR050109">
    <property type="entry name" value="HTH-type_TetR-like_transc_reg"/>
</dbReference>
<dbReference type="AlphaFoldDB" id="A0A4V2DD18"/>
<dbReference type="SUPFAM" id="SSF48498">
    <property type="entry name" value="Tetracyclin repressor-like, C-terminal domain"/>
    <property type="match status" value="1"/>
</dbReference>
<dbReference type="EMBL" id="SGIS01000026">
    <property type="protein sequence ID" value="RZF63438.1"/>
    <property type="molecule type" value="Genomic_DNA"/>
</dbReference>
<dbReference type="SUPFAM" id="SSF46689">
    <property type="entry name" value="Homeodomain-like"/>
    <property type="match status" value="1"/>
</dbReference>
<evidence type="ECO:0000256" key="3">
    <source>
        <dbReference type="SAM" id="MobiDB-lite"/>
    </source>
</evidence>
<dbReference type="InterPro" id="IPR041474">
    <property type="entry name" value="NicS_C"/>
</dbReference>
<dbReference type="Proteomes" id="UP000292085">
    <property type="component" value="Unassembled WGS sequence"/>
</dbReference>
<dbReference type="Pfam" id="PF17938">
    <property type="entry name" value="TetR_C_29"/>
    <property type="match status" value="1"/>
</dbReference>
<evidence type="ECO:0000313" key="6">
    <source>
        <dbReference type="Proteomes" id="UP000292085"/>
    </source>
</evidence>
<protein>
    <submittedName>
        <fullName evidence="5">TetR/AcrR family transcriptional regulator</fullName>
    </submittedName>
</protein>
<dbReference type="OrthoDB" id="9811084at2"/>
<evidence type="ECO:0000313" key="5">
    <source>
        <dbReference type="EMBL" id="RZF63438.1"/>
    </source>
</evidence>
<dbReference type="Gene3D" id="1.10.357.10">
    <property type="entry name" value="Tetracycline Repressor, domain 2"/>
    <property type="match status" value="1"/>
</dbReference>
<dbReference type="PANTHER" id="PTHR30328">
    <property type="entry name" value="TRANSCRIPTIONAL REPRESSOR"/>
    <property type="match status" value="1"/>
</dbReference>
<organism evidence="5 6">
    <name type="scientific">Sphingomonas populi</name>
    <dbReference type="NCBI Taxonomy" id="2484750"/>
    <lineage>
        <taxon>Bacteria</taxon>
        <taxon>Pseudomonadati</taxon>
        <taxon>Pseudomonadota</taxon>
        <taxon>Alphaproteobacteria</taxon>
        <taxon>Sphingomonadales</taxon>
        <taxon>Sphingomonadaceae</taxon>
        <taxon>Sphingomonas</taxon>
    </lineage>
</organism>
<reference evidence="5 6" key="1">
    <citation type="submission" date="2019-02" db="EMBL/GenBank/DDBJ databases">
        <authorList>
            <person name="Li Y."/>
        </authorList>
    </citation>
    <scope>NUCLEOTIDE SEQUENCE [LARGE SCALE GENOMIC DNA]</scope>
    <source>
        <strain evidence="5 6">3-7</strain>
    </source>
</reference>
<keyword evidence="6" id="KW-1185">Reference proteome</keyword>
<dbReference type="GO" id="GO:0003677">
    <property type="term" value="F:DNA binding"/>
    <property type="evidence" value="ECO:0007669"/>
    <property type="project" value="UniProtKB-UniRule"/>
</dbReference>
<dbReference type="RefSeq" id="WP_130159126.1">
    <property type="nucleotide sequence ID" value="NZ_SGIS01000026.1"/>
</dbReference>
<dbReference type="InterPro" id="IPR036271">
    <property type="entry name" value="Tet_transcr_reg_TetR-rel_C_sf"/>
</dbReference>
<sequence length="235" mass="26032">MLDATITAPLPNSAERPPKRPKSLATGASKRAQCSQALERIIEASRLEFIAIGPAAAKIDTIAARANLTRQSVYYYYKNKEEIFYDIVIRETEMLVEQFDHLDLEGEKPDAAIYKLLLGLGENADQAPILSAFMVSQACLPGSDKKAKAIFTKMIHKIVGRVQILLDLGAEQGTIRQGVDAANFFAAACMITSGAKNNRQSLQMICDIDVNDEDRMTSWQFFAVDILMRSIRTNN</sequence>
<keyword evidence="1 2" id="KW-0238">DNA-binding</keyword>